<dbReference type="PANTHER" id="PTHR30614">
    <property type="entry name" value="MEMBRANE COMPONENT OF AMINO ACID ABC TRANSPORTER"/>
    <property type="match status" value="1"/>
</dbReference>
<dbReference type="Pfam" id="PF00528">
    <property type="entry name" value="BPD_transp_1"/>
    <property type="match status" value="1"/>
</dbReference>
<proteinExistence type="inferred from homology"/>
<sequence>MANFFSGFSFLKNYWQFFVTGVEVTIELAIVSIILGTVLGIMLAMAKRSKVWILSLLSKAFIGFIRDTPLLAQIYIVYIALPAVTGLSVPDFVTGAVALTLYSSAYIAEIIRSGIQSLPAGQSEAAASLGMTSRQAMRDIILPQAFKNILPALGNQFIGNVKDSSLVSVLGITDLMYQAQTVRGSTALGLQPILVASGLYLIMTWLLNRVLSYGERRMSISDNR</sequence>
<geneLocation type="plasmid" evidence="11 12">
    <name>p3_CACC879</name>
</geneLocation>
<keyword evidence="11" id="KW-0614">Plasmid</keyword>
<dbReference type="GO" id="GO:0022857">
    <property type="term" value="F:transmembrane transporter activity"/>
    <property type="evidence" value="ECO:0007669"/>
    <property type="project" value="InterPro"/>
</dbReference>
<dbReference type="InterPro" id="IPR043429">
    <property type="entry name" value="ArtM/GltK/GlnP/TcyL/YhdX-like"/>
</dbReference>
<keyword evidence="6" id="KW-0029">Amino-acid transport</keyword>
<dbReference type="PANTHER" id="PTHR30614:SF20">
    <property type="entry name" value="GLUTAMINE TRANSPORT SYSTEM PERMEASE PROTEIN GLNP"/>
    <property type="match status" value="1"/>
</dbReference>
<dbReference type="NCBIfam" id="TIGR01726">
    <property type="entry name" value="HEQRo_perm_3TM"/>
    <property type="match status" value="1"/>
</dbReference>
<dbReference type="PROSITE" id="PS50928">
    <property type="entry name" value="ABC_TM1"/>
    <property type="match status" value="1"/>
</dbReference>
<reference evidence="11" key="1">
    <citation type="submission" date="2023-02" db="EMBL/GenBank/DDBJ databases">
        <title>Complete genome sequence of Lactobacillus curvatus CACC879 isolated from Pig feces.</title>
        <authorList>
            <person name="Park S."/>
            <person name="Park M.A."/>
            <person name="Kim D.-H."/>
            <person name="Kim Y."/>
        </authorList>
    </citation>
    <scope>NUCLEOTIDE SEQUENCE</scope>
    <source>
        <strain evidence="11">Curvatus</strain>
        <plasmid evidence="11">p3_CACC879</plasmid>
    </source>
</reference>
<evidence type="ECO:0000256" key="4">
    <source>
        <dbReference type="ARBA" id="ARBA00022475"/>
    </source>
</evidence>
<name>A0AAJ5RGK6_LATCU</name>
<evidence type="ECO:0000259" key="10">
    <source>
        <dbReference type="PROSITE" id="PS50928"/>
    </source>
</evidence>
<organism evidence="11 12">
    <name type="scientific">Latilactobacillus curvatus</name>
    <name type="common">Lactobacillus curvatus</name>
    <dbReference type="NCBI Taxonomy" id="28038"/>
    <lineage>
        <taxon>Bacteria</taxon>
        <taxon>Bacillati</taxon>
        <taxon>Bacillota</taxon>
        <taxon>Bacilli</taxon>
        <taxon>Lactobacillales</taxon>
        <taxon>Lactobacillaceae</taxon>
        <taxon>Latilactobacillus</taxon>
    </lineage>
</organism>
<evidence type="ECO:0000313" key="11">
    <source>
        <dbReference type="EMBL" id="WDC93226.1"/>
    </source>
</evidence>
<comment type="subcellular location">
    <subcellularLocation>
        <location evidence="1 9">Cell membrane</location>
        <topology evidence="1 9">Multi-pass membrane protein</topology>
    </subcellularLocation>
</comment>
<evidence type="ECO:0000256" key="1">
    <source>
        <dbReference type="ARBA" id="ARBA00004651"/>
    </source>
</evidence>
<evidence type="ECO:0000313" key="12">
    <source>
        <dbReference type="Proteomes" id="UP001215533"/>
    </source>
</evidence>
<dbReference type="Proteomes" id="UP001215533">
    <property type="component" value="Plasmid p3_CACC879"/>
</dbReference>
<evidence type="ECO:0000256" key="5">
    <source>
        <dbReference type="ARBA" id="ARBA00022692"/>
    </source>
</evidence>
<evidence type="ECO:0000256" key="7">
    <source>
        <dbReference type="ARBA" id="ARBA00022989"/>
    </source>
</evidence>
<feature type="domain" description="ABC transmembrane type-1" evidence="10">
    <location>
        <begin position="22"/>
        <end position="212"/>
    </location>
</feature>
<keyword evidence="3 9" id="KW-0813">Transport</keyword>
<evidence type="ECO:0000256" key="9">
    <source>
        <dbReference type="RuleBase" id="RU363032"/>
    </source>
</evidence>
<dbReference type="SUPFAM" id="SSF161098">
    <property type="entry name" value="MetI-like"/>
    <property type="match status" value="1"/>
</dbReference>
<keyword evidence="5 9" id="KW-0812">Transmembrane</keyword>
<gene>
    <name evidence="11" type="ORF">PSR33_10710</name>
</gene>
<dbReference type="AlphaFoldDB" id="A0AAJ5RGK6"/>
<dbReference type="GO" id="GO:0043190">
    <property type="term" value="C:ATP-binding cassette (ABC) transporter complex"/>
    <property type="evidence" value="ECO:0007669"/>
    <property type="project" value="InterPro"/>
</dbReference>
<keyword evidence="7 9" id="KW-1133">Transmembrane helix</keyword>
<evidence type="ECO:0000256" key="8">
    <source>
        <dbReference type="ARBA" id="ARBA00023136"/>
    </source>
</evidence>
<evidence type="ECO:0000256" key="3">
    <source>
        <dbReference type="ARBA" id="ARBA00022448"/>
    </source>
</evidence>
<dbReference type="GO" id="GO:0006865">
    <property type="term" value="P:amino acid transport"/>
    <property type="evidence" value="ECO:0007669"/>
    <property type="project" value="UniProtKB-KW"/>
</dbReference>
<protein>
    <submittedName>
        <fullName evidence="11">Amino acid ABC transporter permease</fullName>
    </submittedName>
</protein>
<dbReference type="InterPro" id="IPR010065">
    <property type="entry name" value="AA_ABC_transptr_permease_3TM"/>
</dbReference>
<dbReference type="EMBL" id="CP117686">
    <property type="protein sequence ID" value="WDC93226.1"/>
    <property type="molecule type" value="Genomic_DNA"/>
</dbReference>
<dbReference type="InterPro" id="IPR000515">
    <property type="entry name" value="MetI-like"/>
</dbReference>
<feature type="transmembrane region" description="Helical" evidence="9">
    <location>
        <begin position="14"/>
        <end position="44"/>
    </location>
</feature>
<dbReference type="Gene3D" id="1.10.3720.10">
    <property type="entry name" value="MetI-like"/>
    <property type="match status" value="1"/>
</dbReference>
<dbReference type="InterPro" id="IPR035906">
    <property type="entry name" value="MetI-like_sf"/>
</dbReference>
<accession>A0AAJ5RGK6</accession>
<keyword evidence="8 9" id="KW-0472">Membrane</keyword>
<dbReference type="CDD" id="cd06261">
    <property type="entry name" value="TM_PBP2"/>
    <property type="match status" value="1"/>
</dbReference>
<dbReference type="PRINTS" id="PR00173">
    <property type="entry name" value="EDTRNSPORT"/>
</dbReference>
<feature type="transmembrane region" description="Helical" evidence="9">
    <location>
        <begin position="186"/>
        <end position="207"/>
    </location>
</feature>
<keyword evidence="4" id="KW-1003">Cell membrane</keyword>
<evidence type="ECO:0000256" key="6">
    <source>
        <dbReference type="ARBA" id="ARBA00022970"/>
    </source>
</evidence>
<evidence type="ECO:0000256" key="2">
    <source>
        <dbReference type="ARBA" id="ARBA00010072"/>
    </source>
</evidence>
<comment type="similarity">
    <text evidence="2">Belongs to the binding-protein-dependent transport system permease family. HisMQ subfamily.</text>
</comment>
<dbReference type="FunFam" id="1.10.3720.10:FF:000033">
    <property type="entry name" value="Polar amino acid ABC transporter permease"/>
    <property type="match status" value="1"/>
</dbReference>